<dbReference type="AlphaFoldDB" id="A0A644WBN2"/>
<proteinExistence type="inferred from homology"/>
<protein>
    <submittedName>
        <fullName evidence="3">Chemoreceptor glutamine deamidase CheD</fullName>
        <ecNumber evidence="3">3.5.1.44</ecNumber>
    </submittedName>
</protein>
<dbReference type="EMBL" id="VSSQ01000777">
    <property type="protein sequence ID" value="MPM01152.1"/>
    <property type="molecule type" value="Genomic_DNA"/>
</dbReference>
<dbReference type="EC" id="3.5.1.44" evidence="3"/>
<evidence type="ECO:0000256" key="2">
    <source>
        <dbReference type="ARBA" id="ARBA00022801"/>
    </source>
</evidence>
<keyword evidence="3" id="KW-0675">Receptor</keyword>
<name>A0A644WBN2_9ZZZZ</name>
<dbReference type="SUPFAM" id="SSF64438">
    <property type="entry name" value="CNF1/YfiH-like putative cysteine hydrolases"/>
    <property type="match status" value="1"/>
</dbReference>
<evidence type="ECO:0000313" key="3">
    <source>
        <dbReference type="EMBL" id="MPM01152.1"/>
    </source>
</evidence>
<sequence>MDKAHHVGMADMVVVSAPESLVTLGLGSCIGLVLFDQAAKVAGMAHIMLPDSRGAGQKALEKPGKFADTAVPALIAEVCRKGAVRSRLKAKIAGGSQMFALPGAQTDFLAVGSRNAKETEAMLQRHGIPLSASDTGGNKGRTVEFSTKTWMLTVKVLGKGTAEI</sequence>
<gene>
    <name evidence="3" type="primary">cheD_6</name>
    <name evidence="3" type="ORF">SDC9_47390</name>
</gene>
<organism evidence="3">
    <name type="scientific">bioreactor metagenome</name>
    <dbReference type="NCBI Taxonomy" id="1076179"/>
    <lineage>
        <taxon>unclassified sequences</taxon>
        <taxon>metagenomes</taxon>
        <taxon>ecological metagenomes</taxon>
    </lineage>
</organism>
<dbReference type="Gene3D" id="3.30.1330.200">
    <property type="match status" value="1"/>
</dbReference>
<dbReference type="InterPro" id="IPR005659">
    <property type="entry name" value="Chemorcpt_Glu_NH3ase_CheD"/>
</dbReference>
<keyword evidence="1" id="KW-0145">Chemotaxis</keyword>
<dbReference type="PANTHER" id="PTHR35147">
    <property type="entry name" value="CHEMORECEPTOR GLUTAMINE DEAMIDASE CHED-RELATED"/>
    <property type="match status" value="1"/>
</dbReference>
<dbReference type="PANTHER" id="PTHR35147:SF1">
    <property type="entry name" value="CHEMORECEPTOR GLUTAMINE DEAMIDASE CHED-RELATED"/>
    <property type="match status" value="1"/>
</dbReference>
<dbReference type="GO" id="GO:0006935">
    <property type="term" value="P:chemotaxis"/>
    <property type="evidence" value="ECO:0007669"/>
    <property type="project" value="UniProtKB-KW"/>
</dbReference>
<accession>A0A644WBN2</accession>
<dbReference type="Pfam" id="PF03975">
    <property type="entry name" value="CheD"/>
    <property type="match status" value="1"/>
</dbReference>
<comment type="caution">
    <text evidence="3">The sequence shown here is derived from an EMBL/GenBank/DDBJ whole genome shotgun (WGS) entry which is preliminary data.</text>
</comment>
<dbReference type="CDD" id="cd16352">
    <property type="entry name" value="CheD"/>
    <property type="match status" value="1"/>
</dbReference>
<dbReference type="InterPro" id="IPR038592">
    <property type="entry name" value="CheD-like_sf"/>
</dbReference>
<dbReference type="GO" id="GO:0050568">
    <property type="term" value="F:protein-glutamine glutaminase activity"/>
    <property type="evidence" value="ECO:0007669"/>
    <property type="project" value="UniProtKB-EC"/>
</dbReference>
<keyword evidence="2 3" id="KW-0378">Hydrolase</keyword>
<dbReference type="HAMAP" id="MF_01440">
    <property type="entry name" value="CheD"/>
    <property type="match status" value="1"/>
</dbReference>
<evidence type="ECO:0000256" key="1">
    <source>
        <dbReference type="ARBA" id="ARBA00022500"/>
    </source>
</evidence>
<dbReference type="InterPro" id="IPR011324">
    <property type="entry name" value="Cytotoxic_necrot_fac-like_cat"/>
</dbReference>
<reference evidence="3" key="1">
    <citation type="submission" date="2019-08" db="EMBL/GenBank/DDBJ databases">
        <authorList>
            <person name="Kucharzyk K."/>
            <person name="Murdoch R.W."/>
            <person name="Higgins S."/>
            <person name="Loffler F."/>
        </authorList>
    </citation>
    <scope>NUCLEOTIDE SEQUENCE</scope>
</reference>